<protein>
    <submittedName>
        <fullName evidence="1">Uncharacterized protein</fullName>
    </submittedName>
</protein>
<organism evidence="1">
    <name type="scientific">Rhizophora mucronata</name>
    <name type="common">Asiatic mangrove</name>
    <dbReference type="NCBI Taxonomy" id="61149"/>
    <lineage>
        <taxon>Eukaryota</taxon>
        <taxon>Viridiplantae</taxon>
        <taxon>Streptophyta</taxon>
        <taxon>Embryophyta</taxon>
        <taxon>Tracheophyta</taxon>
        <taxon>Spermatophyta</taxon>
        <taxon>Magnoliopsida</taxon>
        <taxon>eudicotyledons</taxon>
        <taxon>Gunneridae</taxon>
        <taxon>Pentapetalae</taxon>
        <taxon>rosids</taxon>
        <taxon>fabids</taxon>
        <taxon>Malpighiales</taxon>
        <taxon>Rhizophoraceae</taxon>
        <taxon>Rhizophora</taxon>
    </lineage>
</organism>
<accession>A0A2P2PQH7</accession>
<reference evidence="1" key="1">
    <citation type="submission" date="2018-02" db="EMBL/GenBank/DDBJ databases">
        <title>Rhizophora mucronata_Transcriptome.</title>
        <authorList>
            <person name="Meera S.P."/>
            <person name="Sreeshan A."/>
            <person name="Augustine A."/>
        </authorList>
    </citation>
    <scope>NUCLEOTIDE SEQUENCE</scope>
    <source>
        <tissue evidence="1">Leaf</tissue>
    </source>
</reference>
<dbReference type="EMBL" id="GGEC01076513">
    <property type="protein sequence ID" value="MBX56997.1"/>
    <property type="molecule type" value="Transcribed_RNA"/>
</dbReference>
<name>A0A2P2PQH7_RHIMU</name>
<sequence>MLIFSYHIEPYIFVVSIMESVVCFIFDRFCCSVVDCSITPSL</sequence>
<dbReference type="AlphaFoldDB" id="A0A2P2PQH7"/>
<evidence type="ECO:0000313" key="1">
    <source>
        <dbReference type="EMBL" id="MBX56997.1"/>
    </source>
</evidence>
<proteinExistence type="predicted"/>